<sequence length="396" mass="46095">MGRRFVTLLLGCLMLFLLLSGCTKHYKTNYIKKFRAYLNYSLGPYEVLEEEQIHWRANPLPVKGSGYRWVVAFSDDRGIQREFEFRNYGYTQGGDKPNFGYAVMDYALGLGEEQINADVLSKYFKPEEIGLHEYETNATQTSVAVFSEYPSMGNDYYASFVDPKKGLRLKSIHPKQLVNDWGTSYKFKFFTLINDEEQIKELLAKIEQTLRDYAEYVDNYDLLPVEVEVEDYGHGYYGTYDKEKDSFTWITIEEYHESLRYIDGQLKELGSVIVNGKEYKVRKNYEEENIYVFANQVKYCTTTKQYHIDDFEDLLALLGITVSKLDHGNYKWKLGSDTYLVNKYGGWTLKKNGEKKNLLQYHAHECGGLSQTDFEMVSNTTVYVDEEKEALVVTSQ</sequence>
<name>A0ABQ4MY72_9BACL</name>
<dbReference type="Proteomes" id="UP000681290">
    <property type="component" value="Unassembled WGS sequence"/>
</dbReference>
<dbReference type="EMBL" id="BOSM01000012">
    <property type="protein sequence ID" value="GIP60851.1"/>
    <property type="molecule type" value="Genomic_DNA"/>
</dbReference>
<reference evidence="2 3" key="1">
    <citation type="submission" date="2021-03" db="EMBL/GenBank/DDBJ databases">
        <title>Antimicrobial resistance genes in bacteria isolated from Japanese honey, and their potential for conferring macrolide and lincosamide resistance in the American foulbrood pathogen Paenibacillus larvae.</title>
        <authorList>
            <person name="Okamoto M."/>
            <person name="Kumagai M."/>
            <person name="Kanamori H."/>
            <person name="Takamatsu D."/>
        </authorList>
    </citation>
    <scope>NUCLEOTIDE SEQUENCE [LARGE SCALE GENOMIC DNA]</scope>
    <source>
        <strain evidence="2 3">J15TS10</strain>
    </source>
</reference>
<gene>
    <name evidence="2" type="ORF">J15TS10_46650</name>
</gene>
<feature type="coiled-coil region" evidence="1">
    <location>
        <begin position="192"/>
        <end position="219"/>
    </location>
</feature>
<evidence type="ECO:0000313" key="2">
    <source>
        <dbReference type="EMBL" id="GIP60851.1"/>
    </source>
</evidence>
<evidence type="ECO:0008006" key="4">
    <source>
        <dbReference type="Google" id="ProtNLM"/>
    </source>
</evidence>
<dbReference type="RefSeq" id="WP_213594707.1">
    <property type="nucleotide sequence ID" value="NZ_BOSM01000012.1"/>
</dbReference>
<evidence type="ECO:0000313" key="3">
    <source>
        <dbReference type="Proteomes" id="UP000681290"/>
    </source>
</evidence>
<organism evidence="2 3">
    <name type="scientific">Paenibacillus woosongensis</name>
    <dbReference type="NCBI Taxonomy" id="307580"/>
    <lineage>
        <taxon>Bacteria</taxon>
        <taxon>Bacillati</taxon>
        <taxon>Bacillota</taxon>
        <taxon>Bacilli</taxon>
        <taxon>Bacillales</taxon>
        <taxon>Paenibacillaceae</taxon>
        <taxon>Paenibacillus</taxon>
    </lineage>
</organism>
<evidence type="ECO:0000256" key="1">
    <source>
        <dbReference type="SAM" id="Coils"/>
    </source>
</evidence>
<dbReference type="PROSITE" id="PS51257">
    <property type="entry name" value="PROKAR_LIPOPROTEIN"/>
    <property type="match status" value="1"/>
</dbReference>
<comment type="caution">
    <text evidence="2">The sequence shown here is derived from an EMBL/GenBank/DDBJ whole genome shotgun (WGS) entry which is preliminary data.</text>
</comment>
<keyword evidence="3" id="KW-1185">Reference proteome</keyword>
<accession>A0ABQ4MY72</accession>
<keyword evidence="1" id="KW-0175">Coiled coil</keyword>
<proteinExistence type="predicted"/>
<protein>
    <recommendedName>
        <fullName evidence="4">Lipoprotein</fullName>
    </recommendedName>
</protein>